<keyword evidence="2" id="KW-0238">DNA-binding</keyword>
<evidence type="ECO:0000259" key="4">
    <source>
        <dbReference type="PROSITE" id="PS50987"/>
    </source>
</evidence>
<dbReference type="Proteomes" id="UP000002730">
    <property type="component" value="Chromosome"/>
</dbReference>
<evidence type="ECO:0000256" key="1">
    <source>
        <dbReference type="ARBA" id="ARBA00023015"/>
    </source>
</evidence>
<dbReference type="SMART" id="SM00418">
    <property type="entry name" value="HTH_ARSR"/>
    <property type="match status" value="1"/>
</dbReference>
<dbReference type="OrthoDB" id="9798835at2"/>
<dbReference type="Gene3D" id="1.10.10.10">
    <property type="entry name" value="Winged helix-like DNA-binding domain superfamily/Winged helix DNA-binding domain"/>
    <property type="match status" value="1"/>
</dbReference>
<dbReference type="InterPro" id="IPR036388">
    <property type="entry name" value="WH-like_DNA-bd_sf"/>
</dbReference>
<reference evidence="5 6" key="1">
    <citation type="submission" date="2010-08" db="EMBL/GenBank/DDBJ databases">
        <title>Complete sequence of Clostridium cellulovorans 743B.</title>
        <authorList>
            <consortium name="US DOE Joint Genome Institute"/>
            <person name="Lucas S."/>
            <person name="Copeland A."/>
            <person name="Lapidus A."/>
            <person name="Cheng J.-F."/>
            <person name="Bruce D."/>
            <person name="Goodwin L."/>
            <person name="Pitluck S."/>
            <person name="Chertkov O."/>
            <person name="Detter J.C."/>
            <person name="Han C."/>
            <person name="Tapia R."/>
            <person name="Land M."/>
            <person name="Hauser L."/>
            <person name="Chang Y.-J."/>
            <person name="Jeffries C."/>
            <person name="Kyrpides N."/>
            <person name="Ivanova N."/>
            <person name="Mikhailova N."/>
            <person name="Hemme C.L."/>
            <person name="Woyke T."/>
        </authorList>
    </citation>
    <scope>NUCLEOTIDE SEQUENCE [LARGE SCALE GENOMIC DNA]</scope>
    <source>
        <strain evidence="6">ATCC 35296 / DSM 3052 / OCM 3 / 743B</strain>
    </source>
</reference>
<sequence length="124" mass="14189">MEQIVKVFKALGDETRLKILIIVSKRNICAKGIARHLNISEAAVSQHIKILKDAGIIVGEKNGYFVNYKLQKSVFLDLKKFIDEASNDFHLSYFNINESSFDICNKSCQRKKTKCCEKIKFEGE</sequence>
<dbReference type="Pfam" id="PF01022">
    <property type="entry name" value="HTH_5"/>
    <property type="match status" value="1"/>
</dbReference>
<keyword evidence="6" id="KW-1185">Reference proteome</keyword>
<dbReference type="NCBIfam" id="NF033788">
    <property type="entry name" value="HTH_metalloreg"/>
    <property type="match status" value="1"/>
</dbReference>
<name>D9SU05_CLOC7</name>
<feature type="domain" description="HTH arsR-type" evidence="4">
    <location>
        <begin position="1"/>
        <end position="90"/>
    </location>
</feature>
<dbReference type="eggNOG" id="COG0640">
    <property type="taxonomic scope" value="Bacteria"/>
</dbReference>
<keyword evidence="1" id="KW-0805">Transcription regulation</keyword>
<dbReference type="PANTHER" id="PTHR33154">
    <property type="entry name" value="TRANSCRIPTIONAL REGULATOR, ARSR FAMILY"/>
    <property type="match status" value="1"/>
</dbReference>
<dbReference type="AlphaFoldDB" id="D9SU05"/>
<dbReference type="EMBL" id="CP002160">
    <property type="protein sequence ID" value="ADL50843.1"/>
    <property type="molecule type" value="Genomic_DNA"/>
</dbReference>
<dbReference type="KEGG" id="ccb:Clocel_1084"/>
<dbReference type="HOGENOM" id="CLU_097806_3_1_9"/>
<dbReference type="InterPro" id="IPR051081">
    <property type="entry name" value="HTH_MetalResp_TranReg"/>
</dbReference>
<accession>D9SU05</accession>
<dbReference type="RefSeq" id="WP_010076310.1">
    <property type="nucleotide sequence ID" value="NC_014393.1"/>
</dbReference>
<dbReference type="InterPro" id="IPR036390">
    <property type="entry name" value="WH_DNA-bd_sf"/>
</dbReference>
<protein>
    <submittedName>
        <fullName evidence="5">Regulatory protein ArsR</fullName>
    </submittedName>
</protein>
<dbReference type="GO" id="GO:0003677">
    <property type="term" value="F:DNA binding"/>
    <property type="evidence" value="ECO:0007669"/>
    <property type="project" value="UniProtKB-KW"/>
</dbReference>
<dbReference type="InterPro" id="IPR011991">
    <property type="entry name" value="ArsR-like_HTH"/>
</dbReference>
<gene>
    <name evidence="5" type="ordered locus">Clocel_1084</name>
</gene>
<dbReference type="SUPFAM" id="SSF46785">
    <property type="entry name" value="Winged helix' DNA-binding domain"/>
    <property type="match status" value="1"/>
</dbReference>
<organism evidence="5 6">
    <name type="scientific">Clostridium cellulovorans (strain ATCC 35296 / DSM 3052 / OCM 3 / 743B)</name>
    <dbReference type="NCBI Taxonomy" id="573061"/>
    <lineage>
        <taxon>Bacteria</taxon>
        <taxon>Bacillati</taxon>
        <taxon>Bacillota</taxon>
        <taxon>Clostridia</taxon>
        <taxon>Eubacteriales</taxon>
        <taxon>Clostridiaceae</taxon>
        <taxon>Clostridium</taxon>
    </lineage>
</organism>
<dbReference type="PANTHER" id="PTHR33154:SF35">
    <property type="entry name" value="TRANSCRIPTIONAL REGULATOR, ARSR FAMILY"/>
    <property type="match status" value="1"/>
</dbReference>
<keyword evidence="3" id="KW-0804">Transcription</keyword>
<evidence type="ECO:0000256" key="3">
    <source>
        <dbReference type="ARBA" id="ARBA00023163"/>
    </source>
</evidence>
<dbReference type="GO" id="GO:0003700">
    <property type="term" value="F:DNA-binding transcription factor activity"/>
    <property type="evidence" value="ECO:0007669"/>
    <property type="project" value="InterPro"/>
</dbReference>
<dbReference type="CDD" id="cd00090">
    <property type="entry name" value="HTH_ARSR"/>
    <property type="match status" value="1"/>
</dbReference>
<proteinExistence type="predicted"/>
<evidence type="ECO:0000256" key="2">
    <source>
        <dbReference type="ARBA" id="ARBA00023125"/>
    </source>
</evidence>
<evidence type="ECO:0000313" key="6">
    <source>
        <dbReference type="Proteomes" id="UP000002730"/>
    </source>
</evidence>
<dbReference type="PROSITE" id="PS50987">
    <property type="entry name" value="HTH_ARSR_2"/>
    <property type="match status" value="1"/>
</dbReference>
<dbReference type="InterPro" id="IPR001845">
    <property type="entry name" value="HTH_ArsR_DNA-bd_dom"/>
</dbReference>
<dbReference type="PRINTS" id="PR00778">
    <property type="entry name" value="HTHARSR"/>
</dbReference>
<dbReference type="STRING" id="573061.Clocel_1084"/>
<evidence type="ECO:0000313" key="5">
    <source>
        <dbReference type="EMBL" id="ADL50843.1"/>
    </source>
</evidence>